<dbReference type="InterPro" id="IPR029062">
    <property type="entry name" value="Class_I_gatase-like"/>
</dbReference>
<dbReference type="PANTHER" id="PTHR48094">
    <property type="entry name" value="PROTEIN/NUCLEIC ACID DEGLYCASE DJ-1-RELATED"/>
    <property type="match status" value="1"/>
</dbReference>
<dbReference type="Gene3D" id="3.40.50.880">
    <property type="match status" value="1"/>
</dbReference>
<dbReference type="STRING" id="351160.RCIX2201"/>
<dbReference type="RefSeq" id="WP_012035260.1">
    <property type="nucleotide sequence ID" value="NC_009464.1"/>
</dbReference>
<gene>
    <name evidence="2" type="ORF">RCIX2201</name>
</gene>
<dbReference type="AlphaFoldDB" id="Q0W2S2"/>
<dbReference type="eggNOG" id="arCOG00769">
    <property type="taxonomic scope" value="Archaea"/>
</dbReference>
<name>Q0W2S2_METAR</name>
<sequence>MITIKKIYLYVFDTMADWEPALLIAELRLGRYFKDRTLKYEVATVSLTLNPVTTMGGVKILPDMTLAELSAEDVALLILPGGNTWLEPFHAPVFPVVRELLERSIPVAAICGATIGLGANGLLDRHKHTSNDLGFLKACCPTYAGEAMYVNKPAVCDGPLITASGVAPLEFAYETLKKLDLFAPATLDAWYRLFSTHEPEHFYALMGSLPVTS</sequence>
<keyword evidence="2" id="KW-0378">Hydrolase</keyword>
<keyword evidence="2" id="KW-0645">Protease</keyword>
<dbReference type="SUPFAM" id="SSF52317">
    <property type="entry name" value="Class I glutamine amidotransferase-like"/>
    <property type="match status" value="1"/>
</dbReference>
<organism evidence="2 3">
    <name type="scientific">Methanocella arvoryzae (strain DSM 22066 / NBRC 105507 / MRE50)</name>
    <dbReference type="NCBI Taxonomy" id="351160"/>
    <lineage>
        <taxon>Archaea</taxon>
        <taxon>Methanobacteriati</taxon>
        <taxon>Methanobacteriota</taxon>
        <taxon>Stenosarchaea group</taxon>
        <taxon>Methanomicrobia</taxon>
        <taxon>Methanocellales</taxon>
        <taxon>Methanocellaceae</taxon>
        <taxon>Methanocella</taxon>
    </lineage>
</organism>
<protein>
    <submittedName>
        <fullName evidence="2">Intracellular protease (ThiJ/PfpI family)</fullName>
    </submittedName>
</protein>
<dbReference type="GeneID" id="5143716"/>
<dbReference type="Pfam" id="PF01965">
    <property type="entry name" value="DJ-1_PfpI"/>
    <property type="match status" value="1"/>
</dbReference>
<dbReference type="GO" id="GO:0005737">
    <property type="term" value="C:cytoplasm"/>
    <property type="evidence" value="ECO:0007669"/>
    <property type="project" value="TreeGrafter"/>
</dbReference>
<reference evidence="2 3" key="1">
    <citation type="journal article" date="2006" name="Science">
        <title>Genome of rice cluster I archaea -- the key methane producers in the rice rhizosphere.</title>
        <authorList>
            <person name="Erkel C."/>
            <person name="Kube M."/>
            <person name="Reinhardt R."/>
            <person name="Liesack W."/>
        </authorList>
    </citation>
    <scope>NUCLEOTIDE SEQUENCE [LARGE SCALE GENOMIC DNA]</scope>
    <source>
        <strain evidence="3">DSM 22066 / NBRC 105507 / MRE50</strain>
    </source>
</reference>
<dbReference type="InterPro" id="IPR002818">
    <property type="entry name" value="DJ-1/PfpI"/>
</dbReference>
<evidence type="ECO:0000313" key="3">
    <source>
        <dbReference type="Proteomes" id="UP000000663"/>
    </source>
</evidence>
<dbReference type="CDD" id="cd03140">
    <property type="entry name" value="GATase1_PfpI_3"/>
    <property type="match status" value="1"/>
</dbReference>
<keyword evidence="3" id="KW-1185">Reference proteome</keyword>
<dbReference type="EMBL" id="AM114193">
    <property type="protein sequence ID" value="CAJ37321.1"/>
    <property type="molecule type" value="Genomic_DNA"/>
</dbReference>
<dbReference type="KEGG" id="rci:RCIX2201"/>
<dbReference type="PANTHER" id="PTHR48094:SF19">
    <property type="entry name" value="DJ-1_PFPI DOMAIN-CONTAINING PROTEIN"/>
    <property type="match status" value="1"/>
</dbReference>
<dbReference type="OrthoDB" id="67923at2157"/>
<evidence type="ECO:0000259" key="1">
    <source>
        <dbReference type="Pfam" id="PF01965"/>
    </source>
</evidence>
<evidence type="ECO:0000313" key="2">
    <source>
        <dbReference type="EMBL" id="CAJ37321.1"/>
    </source>
</evidence>
<accession>Q0W2S2</accession>
<dbReference type="Proteomes" id="UP000000663">
    <property type="component" value="Chromosome"/>
</dbReference>
<proteinExistence type="predicted"/>
<dbReference type="InterPro" id="IPR050325">
    <property type="entry name" value="Prot/Nucl_acid_deglycase"/>
</dbReference>
<dbReference type="GO" id="GO:0006508">
    <property type="term" value="P:proteolysis"/>
    <property type="evidence" value="ECO:0007669"/>
    <property type="project" value="UniProtKB-KW"/>
</dbReference>
<feature type="domain" description="DJ-1/PfpI" evidence="1">
    <location>
        <begin position="5"/>
        <end position="177"/>
    </location>
</feature>
<dbReference type="GO" id="GO:0008233">
    <property type="term" value="F:peptidase activity"/>
    <property type="evidence" value="ECO:0007669"/>
    <property type="project" value="UniProtKB-KW"/>
</dbReference>